<feature type="domain" description="Tail specific protease" evidence="2">
    <location>
        <begin position="359"/>
        <end position="546"/>
    </location>
</feature>
<dbReference type="AlphaFoldDB" id="A0A3N4KYA5"/>
<gene>
    <name evidence="4" type="ORF">P167DRAFT_603086</name>
</gene>
<sequence length="704" mass="77132">MKSNMGKTALLLVSSLALSLQATTNDDPCAVVASEFAKSQGADAIDANLAQSCLTAIPLHKDDALDTVAQLRLFLQFYSAQTYFAHPPTPQLELTAVDLNATLEAMEANITSGAYENNYAFDKAIHNLFGLYRDGHVVYESACYMPFMFENGHPIVSVANTSTEMPSIHHLEVFSDGFTVGEKVDKINGMDAKDYLMKMANEHPEPYWVDPDARYNQLLVGTSNGQTTKGLFAARSVYTEETLTLTYANGTSAELTWSASLRGSLDASSWDSTDSFYTNVCRRSKDEIEKVYADMQNTELTQNTMPSGLSIRDDSVKNKPRSELPASVAGLVRRGDAVPTPALQMVNGEIMLYVMNDQVGVLVINTFTPMNGGSEDGFVHEFSGNITAAIEHLSSKNIKRIVIDVSGNGGGFVRLGRDAVRQFFPGESTYFASNMRWNPALATMMLDGSDTNATYWDLGQYKKASDNSDFKDWNEFLGPVSRDGDYFTVIAVDDTVEVEAEDNEPLPPVYKGPQPFADEDIILLSSGMCGSTCAVFSEAFENHGVKTVTMGGRPLAKTMQTVGGIKGSQVLTFDDIAGWAWGLLGDKVTTFDYIPAVFTVNTFGTASVNLRNSWRKADQDRPIEFLYTPSMYRLMYTDEMVVNVTAKWEAAADAVWGDNQDFYDANSVSGYADRSGKDAGGGKFGRFKNLGHLIWSKVNGNDEL</sequence>
<evidence type="ECO:0000259" key="2">
    <source>
        <dbReference type="Pfam" id="PF03572"/>
    </source>
</evidence>
<dbReference type="InParanoid" id="A0A3N4KYA5"/>
<dbReference type="InterPro" id="IPR029045">
    <property type="entry name" value="ClpP/crotonase-like_dom_sf"/>
</dbReference>
<protein>
    <submittedName>
        <fullName evidence="4">Uncharacterized protein</fullName>
    </submittedName>
</protein>
<dbReference type="PANTHER" id="PTHR37049:SF4">
    <property type="entry name" value="RHODANESE DOMAIN-CONTAINING PROTEIN"/>
    <property type="match status" value="1"/>
</dbReference>
<keyword evidence="5" id="KW-1185">Reference proteome</keyword>
<dbReference type="InterPro" id="IPR052766">
    <property type="entry name" value="S41A_metabolite_peptidase"/>
</dbReference>
<organism evidence="4 5">
    <name type="scientific">Morchella conica CCBAS932</name>
    <dbReference type="NCBI Taxonomy" id="1392247"/>
    <lineage>
        <taxon>Eukaryota</taxon>
        <taxon>Fungi</taxon>
        <taxon>Dikarya</taxon>
        <taxon>Ascomycota</taxon>
        <taxon>Pezizomycotina</taxon>
        <taxon>Pezizomycetes</taxon>
        <taxon>Pezizales</taxon>
        <taxon>Morchellaceae</taxon>
        <taxon>Morchella</taxon>
    </lineage>
</organism>
<name>A0A3N4KYA5_9PEZI</name>
<dbReference type="InterPro" id="IPR005151">
    <property type="entry name" value="Tail-specific_protease"/>
</dbReference>
<dbReference type="SUPFAM" id="SSF52096">
    <property type="entry name" value="ClpP/crotonase"/>
    <property type="match status" value="1"/>
</dbReference>
<dbReference type="Proteomes" id="UP000277580">
    <property type="component" value="Unassembled WGS sequence"/>
</dbReference>
<evidence type="ECO:0000313" key="4">
    <source>
        <dbReference type="EMBL" id="RPB15554.1"/>
    </source>
</evidence>
<reference evidence="4 5" key="1">
    <citation type="journal article" date="2018" name="Nat. Ecol. Evol.">
        <title>Pezizomycetes genomes reveal the molecular basis of ectomycorrhizal truffle lifestyle.</title>
        <authorList>
            <person name="Murat C."/>
            <person name="Payen T."/>
            <person name="Noel B."/>
            <person name="Kuo A."/>
            <person name="Morin E."/>
            <person name="Chen J."/>
            <person name="Kohler A."/>
            <person name="Krizsan K."/>
            <person name="Balestrini R."/>
            <person name="Da Silva C."/>
            <person name="Montanini B."/>
            <person name="Hainaut M."/>
            <person name="Levati E."/>
            <person name="Barry K.W."/>
            <person name="Belfiori B."/>
            <person name="Cichocki N."/>
            <person name="Clum A."/>
            <person name="Dockter R.B."/>
            <person name="Fauchery L."/>
            <person name="Guy J."/>
            <person name="Iotti M."/>
            <person name="Le Tacon F."/>
            <person name="Lindquist E.A."/>
            <person name="Lipzen A."/>
            <person name="Malagnac F."/>
            <person name="Mello A."/>
            <person name="Molinier V."/>
            <person name="Miyauchi S."/>
            <person name="Poulain J."/>
            <person name="Riccioni C."/>
            <person name="Rubini A."/>
            <person name="Sitrit Y."/>
            <person name="Splivallo R."/>
            <person name="Traeger S."/>
            <person name="Wang M."/>
            <person name="Zifcakova L."/>
            <person name="Wipf D."/>
            <person name="Zambonelli A."/>
            <person name="Paolocci F."/>
            <person name="Nowrousian M."/>
            <person name="Ottonello S."/>
            <person name="Baldrian P."/>
            <person name="Spatafora J.W."/>
            <person name="Henrissat B."/>
            <person name="Nagy L.G."/>
            <person name="Aury J.M."/>
            <person name="Wincker P."/>
            <person name="Grigoriev I.V."/>
            <person name="Bonfante P."/>
            <person name="Martin F.M."/>
        </authorList>
    </citation>
    <scope>NUCLEOTIDE SEQUENCE [LARGE SCALE GENOMIC DNA]</scope>
    <source>
        <strain evidence="4 5">CCBAS932</strain>
    </source>
</reference>
<dbReference type="GO" id="GO:0008236">
    <property type="term" value="F:serine-type peptidase activity"/>
    <property type="evidence" value="ECO:0007669"/>
    <property type="project" value="InterPro"/>
</dbReference>
<dbReference type="OrthoDB" id="27214at2759"/>
<feature type="domain" description="CPAF-like PDZ" evidence="3">
    <location>
        <begin position="149"/>
        <end position="265"/>
    </location>
</feature>
<dbReference type="STRING" id="1392247.A0A3N4KYA5"/>
<accession>A0A3N4KYA5</accession>
<evidence type="ECO:0000256" key="1">
    <source>
        <dbReference type="SAM" id="SignalP"/>
    </source>
</evidence>
<feature type="chain" id="PRO_5017978022" evidence="1">
    <location>
        <begin position="23"/>
        <end position="704"/>
    </location>
</feature>
<dbReference type="Pfam" id="PF23658">
    <property type="entry name" value="PDZ_CPAF_rel"/>
    <property type="match status" value="1"/>
</dbReference>
<dbReference type="Gene3D" id="3.90.226.10">
    <property type="entry name" value="2-enoyl-CoA Hydratase, Chain A, domain 1"/>
    <property type="match status" value="1"/>
</dbReference>
<dbReference type="Pfam" id="PF03572">
    <property type="entry name" value="Peptidase_S41"/>
    <property type="match status" value="1"/>
</dbReference>
<feature type="signal peptide" evidence="1">
    <location>
        <begin position="1"/>
        <end position="22"/>
    </location>
</feature>
<keyword evidence="1" id="KW-0732">Signal</keyword>
<evidence type="ECO:0000313" key="5">
    <source>
        <dbReference type="Proteomes" id="UP000277580"/>
    </source>
</evidence>
<dbReference type="InterPro" id="IPR056186">
    <property type="entry name" value="PDZ_CPAF-rel"/>
</dbReference>
<proteinExistence type="predicted"/>
<dbReference type="GO" id="GO:0006508">
    <property type="term" value="P:proteolysis"/>
    <property type="evidence" value="ECO:0007669"/>
    <property type="project" value="InterPro"/>
</dbReference>
<evidence type="ECO:0000259" key="3">
    <source>
        <dbReference type="Pfam" id="PF23658"/>
    </source>
</evidence>
<dbReference type="PANTHER" id="PTHR37049">
    <property type="entry name" value="PEPTIDASE S41 FAMILY PROTEIN"/>
    <property type="match status" value="1"/>
</dbReference>
<dbReference type="EMBL" id="ML119112">
    <property type="protein sequence ID" value="RPB15554.1"/>
    <property type="molecule type" value="Genomic_DNA"/>
</dbReference>